<organism evidence="2 3">
    <name type="scientific">Bremerella alba</name>
    <dbReference type="NCBI Taxonomy" id="980252"/>
    <lineage>
        <taxon>Bacteria</taxon>
        <taxon>Pseudomonadati</taxon>
        <taxon>Planctomycetota</taxon>
        <taxon>Planctomycetia</taxon>
        <taxon>Pirellulales</taxon>
        <taxon>Pirellulaceae</taxon>
        <taxon>Bremerella</taxon>
    </lineage>
</organism>
<dbReference type="AlphaFoldDB" id="A0A7V9A7T8"/>
<accession>A0A7V9A7T8</accession>
<sequence length="91" mass="9788">MSEFKLPPLKKPKRGEAPKLNDTGLLSKRTVKQVESYLPIILTRVKAGQDMEKVVRDIGTHAGVEPDMVAKYVQAVIKAGSTQAASGGSLL</sequence>
<dbReference type="EMBL" id="JABRWO010000007">
    <property type="protein sequence ID" value="MBA2115732.1"/>
    <property type="molecule type" value="Genomic_DNA"/>
</dbReference>
<evidence type="ECO:0000313" key="2">
    <source>
        <dbReference type="EMBL" id="MBA2115732.1"/>
    </source>
</evidence>
<reference evidence="2 3" key="1">
    <citation type="submission" date="2020-05" db="EMBL/GenBank/DDBJ databases">
        <title>Bremerella alba sp. nov., a novel planctomycete isolated from the surface of the macroalga Fucus spiralis.</title>
        <authorList>
            <person name="Godinho O."/>
            <person name="Botelho R."/>
            <person name="Albuquerque L."/>
            <person name="Wiegand S."/>
            <person name="Da Costa M.S."/>
            <person name="Lobo-Da-Cunha A."/>
            <person name="Jogler C."/>
            <person name="Lage O.M."/>
        </authorList>
    </citation>
    <scope>NUCLEOTIDE SEQUENCE [LARGE SCALE GENOMIC DNA]</scope>
    <source>
        <strain evidence="2 3">FF15</strain>
    </source>
</reference>
<feature type="region of interest" description="Disordered" evidence="1">
    <location>
        <begin position="1"/>
        <end position="24"/>
    </location>
</feature>
<comment type="caution">
    <text evidence="2">The sequence shown here is derived from an EMBL/GenBank/DDBJ whole genome shotgun (WGS) entry which is preliminary data.</text>
</comment>
<evidence type="ECO:0000313" key="3">
    <source>
        <dbReference type="Proteomes" id="UP000551616"/>
    </source>
</evidence>
<dbReference type="RefSeq" id="WP_207397153.1">
    <property type="nucleotide sequence ID" value="NZ_JABRWO010000007.1"/>
</dbReference>
<gene>
    <name evidence="2" type="ORF">HOV93_29170</name>
</gene>
<proteinExistence type="predicted"/>
<evidence type="ECO:0000256" key="1">
    <source>
        <dbReference type="SAM" id="MobiDB-lite"/>
    </source>
</evidence>
<name>A0A7V9A7T8_9BACT</name>
<dbReference type="Proteomes" id="UP000551616">
    <property type="component" value="Unassembled WGS sequence"/>
</dbReference>
<protein>
    <submittedName>
        <fullName evidence="2">Uncharacterized protein</fullName>
    </submittedName>
</protein>
<keyword evidence="3" id="KW-1185">Reference proteome</keyword>